<name>E4XG06_OIKDI</name>
<dbReference type="InParanoid" id="E4XG06"/>
<keyword evidence="3" id="KW-1185">Reference proteome</keyword>
<evidence type="ECO:0000313" key="2">
    <source>
        <dbReference type="EMBL" id="CBY24546.1"/>
    </source>
</evidence>
<sequence length="96" mass="10886">MSCILDNHTEEFEQEFTDDSDFSSEQESESANSVVDSDEDDVIEDFVHTDLRSSRMMYCGECKIKNTTVIMTRSYTEDYFLLSEGCLGRIISQAGG</sequence>
<dbReference type="AlphaFoldDB" id="E4XG06"/>
<reference evidence="2" key="1">
    <citation type="journal article" date="2010" name="Science">
        <title>Plasticity of animal genome architecture unmasked by rapid evolution of a pelagic tunicate.</title>
        <authorList>
            <person name="Denoeud F."/>
            <person name="Henriet S."/>
            <person name="Mungpakdee S."/>
            <person name="Aury J.M."/>
            <person name="Da Silva C."/>
            <person name="Brinkmann H."/>
            <person name="Mikhaleva J."/>
            <person name="Olsen L.C."/>
            <person name="Jubin C."/>
            <person name="Canestro C."/>
            <person name="Bouquet J.M."/>
            <person name="Danks G."/>
            <person name="Poulain J."/>
            <person name="Campsteijn C."/>
            <person name="Adamski M."/>
            <person name="Cross I."/>
            <person name="Yadetie F."/>
            <person name="Muffato M."/>
            <person name="Louis A."/>
            <person name="Butcher S."/>
            <person name="Tsagkogeorga G."/>
            <person name="Konrad A."/>
            <person name="Singh S."/>
            <person name="Jensen M.F."/>
            <person name="Cong E.H."/>
            <person name="Eikeseth-Otteraa H."/>
            <person name="Noel B."/>
            <person name="Anthouard V."/>
            <person name="Porcel B.M."/>
            <person name="Kachouri-Lafond R."/>
            <person name="Nishino A."/>
            <person name="Ugolini M."/>
            <person name="Chourrout P."/>
            <person name="Nishida H."/>
            <person name="Aasland R."/>
            <person name="Huzurbazar S."/>
            <person name="Westhof E."/>
            <person name="Delsuc F."/>
            <person name="Lehrach H."/>
            <person name="Reinhardt R."/>
            <person name="Weissenbach J."/>
            <person name="Roy S.W."/>
            <person name="Artiguenave F."/>
            <person name="Postlethwait J.H."/>
            <person name="Manak J.R."/>
            <person name="Thompson E.M."/>
            <person name="Jaillon O."/>
            <person name="Du Pasquier L."/>
            <person name="Boudinot P."/>
            <person name="Liberles D.A."/>
            <person name="Volff J.N."/>
            <person name="Philippe H."/>
            <person name="Lenhard B."/>
            <person name="Roest Crollius H."/>
            <person name="Wincker P."/>
            <person name="Chourrout D."/>
        </authorList>
    </citation>
    <scope>NUCLEOTIDE SEQUENCE [LARGE SCALE GENOMIC DNA]</scope>
</reference>
<dbReference type="Proteomes" id="UP000001307">
    <property type="component" value="Unassembled WGS sequence"/>
</dbReference>
<feature type="compositionally biased region" description="Acidic residues" evidence="1">
    <location>
        <begin position="13"/>
        <end position="28"/>
    </location>
</feature>
<evidence type="ECO:0000256" key="1">
    <source>
        <dbReference type="SAM" id="MobiDB-lite"/>
    </source>
</evidence>
<dbReference type="EMBL" id="FN653046">
    <property type="protein sequence ID" value="CBY24546.1"/>
    <property type="molecule type" value="Genomic_DNA"/>
</dbReference>
<gene>
    <name evidence="2" type="ORF">GSOID_T00010414001</name>
</gene>
<accession>E4XG06</accession>
<evidence type="ECO:0000313" key="3">
    <source>
        <dbReference type="Proteomes" id="UP000001307"/>
    </source>
</evidence>
<organism evidence="2">
    <name type="scientific">Oikopleura dioica</name>
    <name type="common">Tunicate</name>
    <dbReference type="NCBI Taxonomy" id="34765"/>
    <lineage>
        <taxon>Eukaryota</taxon>
        <taxon>Metazoa</taxon>
        <taxon>Chordata</taxon>
        <taxon>Tunicata</taxon>
        <taxon>Appendicularia</taxon>
        <taxon>Copelata</taxon>
        <taxon>Oikopleuridae</taxon>
        <taxon>Oikopleura</taxon>
    </lineage>
</organism>
<protein>
    <submittedName>
        <fullName evidence="2">Uncharacterized protein</fullName>
    </submittedName>
</protein>
<proteinExistence type="predicted"/>
<feature type="region of interest" description="Disordered" evidence="1">
    <location>
        <begin position="13"/>
        <end position="37"/>
    </location>
</feature>